<keyword evidence="2" id="KW-0808">Transferase</keyword>
<comment type="caution">
    <text evidence="2">The sequence shown here is derived from an EMBL/GenBank/DDBJ whole genome shotgun (WGS) entry which is preliminary data.</text>
</comment>
<keyword evidence="1" id="KW-1133">Transmembrane helix</keyword>
<dbReference type="RefSeq" id="WP_179651530.1">
    <property type="nucleotide sequence ID" value="NZ_JACBZM010000001.1"/>
</dbReference>
<gene>
    <name evidence="2" type="ORF">BJ993_004613</name>
</gene>
<dbReference type="GO" id="GO:0016740">
    <property type="term" value="F:transferase activity"/>
    <property type="evidence" value="ECO:0007669"/>
    <property type="project" value="UniProtKB-KW"/>
</dbReference>
<proteinExistence type="predicted"/>
<feature type="transmembrane region" description="Helical" evidence="1">
    <location>
        <begin position="32"/>
        <end position="50"/>
    </location>
</feature>
<evidence type="ECO:0000313" key="2">
    <source>
        <dbReference type="EMBL" id="NYI47533.1"/>
    </source>
</evidence>
<reference evidence="2 3" key="1">
    <citation type="submission" date="2020-07" db="EMBL/GenBank/DDBJ databases">
        <title>Sequencing the genomes of 1000 actinobacteria strains.</title>
        <authorList>
            <person name="Klenk H.-P."/>
        </authorList>
    </citation>
    <scope>NUCLEOTIDE SEQUENCE [LARGE SCALE GENOMIC DNA]</scope>
    <source>
        <strain evidence="2 3">DSM 15131</strain>
    </source>
</reference>
<keyword evidence="1" id="KW-0472">Membrane</keyword>
<organism evidence="2 3">
    <name type="scientific">Nocardioides aromaticivorans</name>
    <dbReference type="NCBI Taxonomy" id="200618"/>
    <lineage>
        <taxon>Bacteria</taxon>
        <taxon>Bacillati</taxon>
        <taxon>Actinomycetota</taxon>
        <taxon>Actinomycetes</taxon>
        <taxon>Propionibacteriales</taxon>
        <taxon>Nocardioidaceae</taxon>
        <taxon>Nocardioides</taxon>
    </lineage>
</organism>
<dbReference type="AlphaFoldDB" id="A0A7Z0CQN2"/>
<protein>
    <submittedName>
        <fullName evidence="2">4-amino-4-deoxy-L-arabinose transferase-like glycosyltransferase</fullName>
    </submittedName>
</protein>
<evidence type="ECO:0000256" key="1">
    <source>
        <dbReference type="SAM" id="Phobius"/>
    </source>
</evidence>
<sequence>MILMLAALVVVLGVPAALTWQGQRRRGSGRGVAAVAAVFFPVAWTVWYVADERPYGVS</sequence>
<name>A0A7Z0CQN2_9ACTN</name>
<accession>A0A7Z0CQN2</accession>
<dbReference type="EMBL" id="JACBZM010000001">
    <property type="protein sequence ID" value="NYI47533.1"/>
    <property type="molecule type" value="Genomic_DNA"/>
</dbReference>
<keyword evidence="1" id="KW-0812">Transmembrane</keyword>
<evidence type="ECO:0000313" key="3">
    <source>
        <dbReference type="Proteomes" id="UP000562045"/>
    </source>
</evidence>
<dbReference type="Proteomes" id="UP000562045">
    <property type="component" value="Unassembled WGS sequence"/>
</dbReference>